<name>A0A919NDC3_9ACTN</name>
<feature type="transmembrane region" description="Helical" evidence="1">
    <location>
        <begin position="205"/>
        <end position="223"/>
    </location>
</feature>
<dbReference type="Gene3D" id="1.20.144.10">
    <property type="entry name" value="Phosphatidic acid phosphatase type 2/haloperoxidase"/>
    <property type="match status" value="2"/>
</dbReference>
<evidence type="ECO:0000313" key="4">
    <source>
        <dbReference type="Proteomes" id="UP000629619"/>
    </source>
</evidence>
<accession>A0A919NDC3</accession>
<sequence length="485" mass="52821">MSTDNRLVERAGWAPVRHFAERSVLGLIAVIAVGLGFASLLLLVWFHWTPLQDLDHAVAEGLNRQVAGSSAAVEALQQISSFGGRVFLISLVAIVLAALLIRRRQRLALYLVVTGIGGLILDPSLKTLVGRVRPVVDSPVAHAPGNSFPSGHALGSMVVYGMLALVLLPAVRDRWKPWFLGLLGLIVALVGVSRIALGVHYLSDVLAGWLLGIAWISTTAYAFRVWRRETGHPSDPVLAGGLEPEAGQDLRPAPAEEAVLPHPWAKGAEILVGWVLTFCLLYLVGYTFTRWNPGWDDGVPRWLQTFRTQDLDKLSWLWSKAGDTHAILTVSLIFCPLALALWRQWRPVLFLALAMFGELTLFLTSAAAVGRPRPAVEQLDGQMPTSSFPSGHIAATICLWSAIAIIATARVRTPWRWVFPVLAVVMPLGVALSRMYRGMHHPTDVLGACLLSAAWLVTLWFVVRPNAHAVTASEAAAENRQLVVA</sequence>
<reference evidence="3" key="1">
    <citation type="submission" date="2021-01" db="EMBL/GenBank/DDBJ databases">
        <title>Whole genome shotgun sequence of Actinoplanes siamensis NBRC 109076.</title>
        <authorList>
            <person name="Komaki H."/>
            <person name="Tamura T."/>
        </authorList>
    </citation>
    <scope>NUCLEOTIDE SEQUENCE</scope>
    <source>
        <strain evidence="3">NBRC 109076</strain>
    </source>
</reference>
<dbReference type="InterPro" id="IPR000326">
    <property type="entry name" value="PAP2/HPO"/>
</dbReference>
<feature type="transmembrane region" description="Helical" evidence="1">
    <location>
        <begin position="390"/>
        <end position="408"/>
    </location>
</feature>
<keyword evidence="4" id="KW-1185">Reference proteome</keyword>
<feature type="transmembrane region" description="Helical" evidence="1">
    <location>
        <begin position="415"/>
        <end position="433"/>
    </location>
</feature>
<keyword evidence="1" id="KW-0812">Transmembrane</keyword>
<dbReference type="RefSeq" id="WP_239103100.1">
    <property type="nucleotide sequence ID" value="NZ_BOMW01000076.1"/>
</dbReference>
<dbReference type="Pfam" id="PF01569">
    <property type="entry name" value="PAP2"/>
    <property type="match status" value="2"/>
</dbReference>
<feature type="domain" description="Phosphatidic acid phosphatase type 2/haloperoxidase" evidence="2">
    <location>
        <begin position="107"/>
        <end position="220"/>
    </location>
</feature>
<feature type="transmembrane region" description="Helical" evidence="1">
    <location>
        <begin position="24"/>
        <end position="48"/>
    </location>
</feature>
<protein>
    <recommendedName>
        <fullName evidence="2">Phosphatidic acid phosphatase type 2/haloperoxidase domain-containing protein</fullName>
    </recommendedName>
</protein>
<dbReference type="AlphaFoldDB" id="A0A919NDC3"/>
<feature type="transmembrane region" description="Helical" evidence="1">
    <location>
        <begin position="178"/>
        <end position="199"/>
    </location>
</feature>
<dbReference type="Proteomes" id="UP000629619">
    <property type="component" value="Unassembled WGS sequence"/>
</dbReference>
<dbReference type="PANTHER" id="PTHR14969:SF13">
    <property type="entry name" value="AT30094P"/>
    <property type="match status" value="1"/>
</dbReference>
<proteinExistence type="predicted"/>
<dbReference type="PANTHER" id="PTHR14969">
    <property type="entry name" value="SPHINGOSINE-1-PHOSPHATE PHOSPHOHYDROLASE"/>
    <property type="match status" value="1"/>
</dbReference>
<dbReference type="SUPFAM" id="SSF48317">
    <property type="entry name" value="Acid phosphatase/Vanadium-dependent haloperoxidase"/>
    <property type="match status" value="2"/>
</dbReference>
<gene>
    <name evidence="3" type="ORF">Asi03nite_66850</name>
</gene>
<dbReference type="EMBL" id="BOMW01000076">
    <property type="protein sequence ID" value="GIF09147.1"/>
    <property type="molecule type" value="Genomic_DNA"/>
</dbReference>
<evidence type="ECO:0000259" key="2">
    <source>
        <dbReference type="SMART" id="SM00014"/>
    </source>
</evidence>
<evidence type="ECO:0000313" key="3">
    <source>
        <dbReference type="EMBL" id="GIF09147.1"/>
    </source>
</evidence>
<feature type="transmembrane region" description="Helical" evidence="1">
    <location>
        <begin position="270"/>
        <end position="288"/>
    </location>
</feature>
<dbReference type="SMART" id="SM00014">
    <property type="entry name" value="acidPPc"/>
    <property type="match status" value="2"/>
</dbReference>
<evidence type="ECO:0000256" key="1">
    <source>
        <dbReference type="SAM" id="Phobius"/>
    </source>
</evidence>
<dbReference type="InterPro" id="IPR036938">
    <property type="entry name" value="PAP2/HPO_sf"/>
</dbReference>
<feature type="transmembrane region" description="Helical" evidence="1">
    <location>
        <begin position="107"/>
        <end position="125"/>
    </location>
</feature>
<feature type="transmembrane region" description="Helical" evidence="1">
    <location>
        <begin position="349"/>
        <end position="370"/>
    </location>
</feature>
<organism evidence="3 4">
    <name type="scientific">Actinoplanes siamensis</name>
    <dbReference type="NCBI Taxonomy" id="1223317"/>
    <lineage>
        <taxon>Bacteria</taxon>
        <taxon>Bacillati</taxon>
        <taxon>Actinomycetota</taxon>
        <taxon>Actinomycetes</taxon>
        <taxon>Micromonosporales</taxon>
        <taxon>Micromonosporaceae</taxon>
        <taxon>Actinoplanes</taxon>
    </lineage>
</organism>
<keyword evidence="1" id="KW-0472">Membrane</keyword>
<feature type="transmembrane region" description="Helical" evidence="1">
    <location>
        <begin position="153"/>
        <end position="171"/>
    </location>
</feature>
<dbReference type="CDD" id="cd03392">
    <property type="entry name" value="PAP2_like_2"/>
    <property type="match status" value="2"/>
</dbReference>
<feature type="transmembrane region" description="Helical" evidence="1">
    <location>
        <begin position="324"/>
        <end position="342"/>
    </location>
</feature>
<keyword evidence="1" id="KW-1133">Transmembrane helix</keyword>
<feature type="transmembrane region" description="Helical" evidence="1">
    <location>
        <begin position="445"/>
        <end position="463"/>
    </location>
</feature>
<feature type="domain" description="Phosphatidic acid phosphatase type 2/haloperoxidase" evidence="2">
    <location>
        <begin position="348"/>
        <end position="460"/>
    </location>
</feature>
<feature type="transmembrane region" description="Helical" evidence="1">
    <location>
        <begin position="82"/>
        <end position="100"/>
    </location>
</feature>
<comment type="caution">
    <text evidence="3">The sequence shown here is derived from an EMBL/GenBank/DDBJ whole genome shotgun (WGS) entry which is preliminary data.</text>
</comment>